<evidence type="ECO:0000313" key="1">
    <source>
        <dbReference type="EMBL" id="CAG8840838.1"/>
    </source>
</evidence>
<organism evidence="1 2">
    <name type="scientific">Gigaspora margarita</name>
    <dbReference type="NCBI Taxonomy" id="4874"/>
    <lineage>
        <taxon>Eukaryota</taxon>
        <taxon>Fungi</taxon>
        <taxon>Fungi incertae sedis</taxon>
        <taxon>Mucoromycota</taxon>
        <taxon>Glomeromycotina</taxon>
        <taxon>Glomeromycetes</taxon>
        <taxon>Diversisporales</taxon>
        <taxon>Gigasporaceae</taxon>
        <taxon>Gigaspora</taxon>
    </lineage>
</organism>
<evidence type="ECO:0000313" key="2">
    <source>
        <dbReference type="Proteomes" id="UP000789901"/>
    </source>
</evidence>
<proteinExistence type="predicted"/>
<name>A0ABN7WVC9_GIGMA</name>
<accession>A0ABN7WVC9</accession>
<feature type="non-terminal residue" evidence="1">
    <location>
        <position position="1"/>
    </location>
</feature>
<gene>
    <name evidence="1" type="ORF">GMARGA_LOCUS35102</name>
</gene>
<reference evidence="1 2" key="1">
    <citation type="submission" date="2021-06" db="EMBL/GenBank/DDBJ databases">
        <authorList>
            <person name="Kallberg Y."/>
            <person name="Tangrot J."/>
            <person name="Rosling A."/>
        </authorList>
    </citation>
    <scope>NUCLEOTIDE SEQUENCE [LARGE SCALE GENOMIC DNA]</scope>
    <source>
        <strain evidence="1 2">120-4 pot B 10/14</strain>
    </source>
</reference>
<keyword evidence="2" id="KW-1185">Reference proteome</keyword>
<comment type="caution">
    <text evidence="1">The sequence shown here is derived from an EMBL/GenBank/DDBJ whole genome shotgun (WGS) entry which is preliminary data.</text>
</comment>
<dbReference type="EMBL" id="CAJVQB010063884">
    <property type="protein sequence ID" value="CAG8840838.1"/>
    <property type="molecule type" value="Genomic_DNA"/>
</dbReference>
<sequence>PFASYIYSELSKWYKIIDCSVASDNTELLKAFRLADTIIPTSPKLTKLQIFPKDKLTSKPLNFRNLSEPINSVSAELLKVYGK</sequence>
<dbReference type="Proteomes" id="UP000789901">
    <property type="component" value="Unassembled WGS sequence"/>
</dbReference>
<protein>
    <submittedName>
        <fullName evidence="1">7163_t:CDS:1</fullName>
    </submittedName>
</protein>